<sequence>MVIDEDGADSLLRDHNRIRLMFQNGFHKCRAEPPTTPGRPSEKALQQMAAKLVEHADLIESSEQLVKDSRKVLTQWVT</sequence>
<dbReference type="Proteomes" id="UP000821845">
    <property type="component" value="Chromosome 9"/>
</dbReference>
<evidence type="ECO:0000313" key="1">
    <source>
        <dbReference type="EMBL" id="KAH6922938.1"/>
    </source>
</evidence>
<accession>A0ACB7RNI6</accession>
<dbReference type="EMBL" id="CM023489">
    <property type="protein sequence ID" value="KAH6922938.1"/>
    <property type="molecule type" value="Genomic_DNA"/>
</dbReference>
<proteinExistence type="predicted"/>
<name>A0ACB7RNI6_HYAAI</name>
<gene>
    <name evidence="1" type="ORF">HPB50_020277</name>
</gene>
<comment type="caution">
    <text evidence="1">The sequence shown here is derived from an EMBL/GenBank/DDBJ whole genome shotgun (WGS) entry which is preliminary data.</text>
</comment>
<reference evidence="1" key="1">
    <citation type="submission" date="2020-05" db="EMBL/GenBank/DDBJ databases">
        <title>Large-scale comparative analyses of tick genomes elucidate their genetic diversity and vector capacities.</title>
        <authorList>
            <person name="Jia N."/>
            <person name="Wang J."/>
            <person name="Shi W."/>
            <person name="Du L."/>
            <person name="Sun Y."/>
            <person name="Zhan W."/>
            <person name="Jiang J."/>
            <person name="Wang Q."/>
            <person name="Zhang B."/>
            <person name="Ji P."/>
            <person name="Sakyi L.B."/>
            <person name="Cui X."/>
            <person name="Yuan T."/>
            <person name="Jiang B."/>
            <person name="Yang W."/>
            <person name="Lam T.T.-Y."/>
            <person name="Chang Q."/>
            <person name="Ding S."/>
            <person name="Wang X."/>
            <person name="Zhu J."/>
            <person name="Ruan X."/>
            <person name="Zhao L."/>
            <person name="Wei J."/>
            <person name="Que T."/>
            <person name="Du C."/>
            <person name="Cheng J."/>
            <person name="Dai P."/>
            <person name="Han X."/>
            <person name="Huang E."/>
            <person name="Gao Y."/>
            <person name="Liu J."/>
            <person name="Shao H."/>
            <person name="Ye R."/>
            <person name="Li L."/>
            <person name="Wei W."/>
            <person name="Wang X."/>
            <person name="Wang C."/>
            <person name="Yang T."/>
            <person name="Huo Q."/>
            <person name="Li W."/>
            <person name="Guo W."/>
            <person name="Chen H."/>
            <person name="Zhou L."/>
            <person name="Ni X."/>
            <person name="Tian J."/>
            <person name="Zhou Y."/>
            <person name="Sheng Y."/>
            <person name="Liu T."/>
            <person name="Pan Y."/>
            <person name="Xia L."/>
            <person name="Li J."/>
            <person name="Zhao F."/>
            <person name="Cao W."/>
        </authorList>
    </citation>
    <scope>NUCLEOTIDE SEQUENCE</scope>
    <source>
        <strain evidence="1">Hyas-2018</strain>
    </source>
</reference>
<organism evidence="1 2">
    <name type="scientific">Hyalomma asiaticum</name>
    <name type="common">Tick</name>
    <dbReference type="NCBI Taxonomy" id="266040"/>
    <lineage>
        <taxon>Eukaryota</taxon>
        <taxon>Metazoa</taxon>
        <taxon>Ecdysozoa</taxon>
        <taxon>Arthropoda</taxon>
        <taxon>Chelicerata</taxon>
        <taxon>Arachnida</taxon>
        <taxon>Acari</taxon>
        <taxon>Parasitiformes</taxon>
        <taxon>Ixodida</taxon>
        <taxon>Ixodoidea</taxon>
        <taxon>Ixodidae</taxon>
        <taxon>Hyalomminae</taxon>
        <taxon>Hyalomma</taxon>
    </lineage>
</organism>
<keyword evidence="2" id="KW-1185">Reference proteome</keyword>
<protein>
    <submittedName>
        <fullName evidence="1">Uncharacterized protein</fullName>
    </submittedName>
</protein>
<evidence type="ECO:0000313" key="2">
    <source>
        <dbReference type="Proteomes" id="UP000821845"/>
    </source>
</evidence>